<organism evidence="1 2">
    <name type="scientific">Candidatus Uhrbacteria bacterium CG_4_9_14_0_2_um_filter_41_50</name>
    <dbReference type="NCBI Taxonomy" id="1975031"/>
    <lineage>
        <taxon>Bacteria</taxon>
        <taxon>Candidatus Uhriibacteriota</taxon>
    </lineage>
</organism>
<dbReference type="EMBL" id="PFSI01000067">
    <property type="protein sequence ID" value="PJC24113.1"/>
    <property type="molecule type" value="Genomic_DNA"/>
</dbReference>
<evidence type="ECO:0000313" key="1">
    <source>
        <dbReference type="EMBL" id="PJC24113.1"/>
    </source>
</evidence>
<gene>
    <name evidence="1" type="ORF">CO057_04320</name>
</gene>
<accession>A0A2M8EMY9</accession>
<dbReference type="AlphaFoldDB" id="A0A2M8EMY9"/>
<comment type="caution">
    <text evidence="1">The sequence shown here is derived from an EMBL/GenBank/DDBJ whole genome shotgun (WGS) entry which is preliminary data.</text>
</comment>
<sequence>MKESFSEELQRRFEDGHAKDEFGIKETRDYSELRIELTALAKKIEDLTEVINEKTFRELDWREGVEPFNLHDMQKQLMEAVVALDRGKLSNRDLERYTRGFNLMKKLIERAASSLEIKDDNERHTQMQRRFNELSHAEYVLDQIMYRAVNVGEEDSVPLLQPEVMSDLWKTVADLDKK</sequence>
<proteinExistence type="predicted"/>
<name>A0A2M8EMY9_9BACT</name>
<reference evidence="2" key="1">
    <citation type="submission" date="2017-09" db="EMBL/GenBank/DDBJ databases">
        <title>Depth-based differentiation of microbial function through sediment-hosted aquifers and enrichment of novel symbionts in the deep terrestrial subsurface.</title>
        <authorList>
            <person name="Probst A.J."/>
            <person name="Ladd B."/>
            <person name="Jarett J.K."/>
            <person name="Geller-Mcgrath D.E."/>
            <person name="Sieber C.M.K."/>
            <person name="Emerson J.B."/>
            <person name="Anantharaman K."/>
            <person name="Thomas B.C."/>
            <person name="Malmstrom R."/>
            <person name="Stieglmeier M."/>
            <person name="Klingl A."/>
            <person name="Woyke T."/>
            <person name="Ryan C.M."/>
            <person name="Banfield J.F."/>
        </authorList>
    </citation>
    <scope>NUCLEOTIDE SEQUENCE [LARGE SCALE GENOMIC DNA]</scope>
</reference>
<dbReference type="Proteomes" id="UP000230251">
    <property type="component" value="Unassembled WGS sequence"/>
</dbReference>
<protein>
    <submittedName>
        <fullName evidence="1">Uncharacterized protein</fullName>
    </submittedName>
</protein>
<evidence type="ECO:0000313" key="2">
    <source>
        <dbReference type="Proteomes" id="UP000230251"/>
    </source>
</evidence>